<name>A0ABR2PMR1_9ROSI</name>
<sequence>MLNTENFLTLTEQHWVTLSRIFVSLPTSITGGRRLCLGFLSLSSTSSPHSLVHSIGVLLSSSIEVRFLHVYCESNMIDDFMAKLDVPSDGSLLRLSAPPPGLFDVLQRDILGPPHLFPRSHECSNFQLRRYVHLTWGILRSEAMSESTKFRQMMICDLDLEMGVPLSPAEWNIVKLGWLGANCRVLNRQSGGPAAVVAGKG</sequence>
<comment type="caution">
    <text evidence="1">The sequence shown here is derived from an EMBL/GenBank/DDBJ whole genome shotgun (WGS) entry which is preliminary data.</text>
</comment>
<dbReference type="Proteomes" id="UP001396334">
    <property type="component" value="Unassembled WGS sequence"/>
</dbReference>
<organism evidence="1 2">
    <name type="scientific">Hibiscus sabdariffa</name>
    <name type="common">roselle</name>
    <dbReference type="NCBI Taxonomy" id="183260"/>
    <lineage>
        <taxon>Eukaryota</taxon>
        <taxon>Viridiplantae</taxon>
        <taxon>Streptophyta</taxon>
        <taxon>Embryophyta</taxon>
        <taxon>Tracheophyta</taxon>
        <taxon>Spermatophyta</taxon>
        <taxon>Magnoliopsida</taxon>
        <taxon>eudicotyledons</taxon>
        <taxon>Gunneridae</taxon>
        <taxon>Pentapetalae</taxon>
        <taxon>rosids</taxon>
        <taxon>malvids</taxon>
        <taxon>Malvales</taxon>
        <taxon>Malvaceae</taxon>
        <taxon>Malvoideae</taxon>
        <taxon>Hibiscus</taxon>
    </lineage>
</organism>
<proteinExistence type="predicted"/>
<gene>
    <name evidence="1" type="ORF">V6N11_063988</name>
</gene>
<keyword evidence="2" id="KW-1185">Reference proteome</keyword>
<reference evidence="1 2" key="1">
    <citation type="journal article" date="2024" name="G3 (Bethesda)">
        <title>Genome assembly of Hibiscus sabdariffa L. provides insights into metabolisms of medicinal natural products.</title>
        <authorList>
            <person name="Kim T."/>
        </authorList>
    </citation>
    <scope>NUCLEOTIDE SEQUENCE [LARGE SCALE GENOMIC DNA]</scope>
    <source>
        <strain evidence="1">TK-2024</strain>
        <tissue evidence="1">Old leaves</tissue>
    </source>
</reference>
<accession>A0ABR2PMR1</accession>
<dbReference type="EMBL" id="JBBPBN010000056">
    <property type="protein sequence ID" value="KAK8989566.1"/>
    <property type="molecule type" value="Genomic_DNA"/>
</dbReference>
<evidence type="ECO:0000313" key="1">
    <source>
        <dbReference type="EMBL" id="KAK8989566.1"/>
    </source>
</evidence>
<protein>
    <submittedName>
        <fullName evidence="1">Uncharacterized protein</fullName>
    </submittedName>
</protein>
<evidence type="ECO:0000313" key="2">
    <source>
        <dbReference type="Proteomes" id="UP001396334"/>
    </source>
</evidence>